<feature type="region of interest" description="Disordered" evidence="1">
    <location>
        <begin position="295"/>
        <end position="319"/>
    </location>
</feature>
<gene>
    <name evidence="2" type="ORF">QRX60_24005</name>
</gene>
<dbReference type="AlphaFoldDB" id="A0A9Y2NM36"/>
<dbReference type="RefSeq" id="WP_286003021.1">
    <property type="nucleotide sequence ID" value="NZ_CP127295.1"/>
</dbReference>
<evidence type="ECO:0000313" key="2">
    <source>
        <dbReference type="EMBL" id="WIY06764.1"/>
    </source>
</evidence>
<protein>
    <submittedName>
        <fullName evidence="2">Uncharacterized protein</fullName>
    </submittedName>
</protein>
<proteinExistence type="predicted"/>
<dbReference type="Proteomes" id="UP001239397">
    <property type="component" value="Chromosome"/>
</dbReference>
<name>A0A9Y2NM36_9PSEU</name>
<dbReference type="KEGG" id="amog:QRX60_24005"/>
<feature type="compositionally biased region" description="Polar residues" evidence="1">
    <location>
        <begin position="295"/>
        <end position="306"/>
    </location>
</feature>
<evidence type="ECO:0000256" key="1">
    <source>
        <dbReference type="SAM" id="MobiDB-lite"/>
    </source>
</evidence>
<sequence length="319" mass="35933">MTDTACFVQFPHPGAEHRFAGDEMPWNVGRHGRKFLVAPGQYVDGDDQRREGEMVFWAEWEPPSRVERRWPDEDDLPRALHRPYWTRPPRSWPRQNTDPWVFGERMIYSNCKQTAGTPRRRTAMQSLPLGSLICFGSTRHDRFRVDTVFVVAGAQPWTPGRTEGLNVDEAFIVCTAQSLTPTAVNAGRAGCNPVCPPDIELQLTFYRGATIDNPVHGMYSFVPARPIGHPQLRFQRAAVYMPGLINPAVVMNPWGARRPLRIADVHEAWMSLRNQVFGQDLVLATYLATPPSVSANESIAATPRTSCRSRDSGGRDRLP</sequence>
<reference evidence="2 3" key="1">
    <citation type="submission" date="2023-06" db="EMBL/GenBank/DDBJ databases">
        <authorList>
            <person name="Oyuntsetseg B."/>
            <person name="Kim S.B."/>
        </authorList>
    </citation>
    <scope>NUCLEOTIDE SEQUENCE [LARGE SCALE GENOMIC DNA]</scope>
    <source>
        <strain evidence="2 3">4-36</strain>
    </source>
</reference>
<organism evidence="2 3">
    <name type="scientific">Amycolatopsis mongoliensis</name>
    <dbReference type="NCBI Taxonomy" id="715475"/>
    <lineage>
        <taxon>Bacteria</taxon>
        <taxon>Bacillati</taxon>
        <taxon>Actinomycetota</taxon>
        <taxon>Actinomycetes</taxon>
        <taxon>Pseudonocardiales</taxon>
        <taxon>Pseudonocardiaceae</taxon>
        <taxon>Amycolatopsis</taxon>
    </lineage>
</organism>
<accession>A0A9Y2NM36</accession>
<dbReference type="EMBL" id="CP127295">
    <property type="protein sequence ID" value="WIY06764.1"/>
    <property type="molecule type" value="Genomic_DNA"/>
</dbReference>
<feature type="compositionally biased region" description="Basic and acidic residues" evidence="1">
    <location>
        <begin position="308"/>
        <end position="319"/>
    </location>
</feature>
<evidence type="ECO:0000313" key="3">
    <source>
        <dbReference type="Proteomes" id="UP001239397"/>
    </source>
</evidence>
<keyword evidence="3" id="KW-1185">Reference proteome</keyword>